<dbReference type="Proteomes" id="UP000238479">
    <property type="component" value="Chromosome 1"/>
</dbReference>
<accession>A0A2P6SH77</accession>
<reference evidence="1 2" key="1">
    <citation type="journal article" date="2018" name="Nat. Genet.">
        <title>The Rosa genome provides new insights in the design of modern roses.</title>
        <authorList>
            <person name="Bendahmane M."/>
        </authorList>
    </citation>
    <scope>NUCLEOTIDE SEQUENCE [LARGE SCALE GENOMIC DNA]</scope>
    <source>
        <strain evidence="2">cv. Old Blush</strain>
    </source>
</reference>
<sequence length="64" mass="7372">MDSLFFWVWIENIPPAMDVKQTIINVASVAGQFLDIDKKLFDNTGRIRFESPMRSQGLSSKRKP</sequence>
<gene>
    <name evidence="1" type="ORF">RchiOBHm_Chr1g0354791</name>
</gene>
<proteinExistence type="predicted"/>
<evidence type="ECO:0000313" key="1">
    <source>
        <dbReference type="EMBL" id="PRQ58031.1"/>
    </source>
</evidence>
<name>A0A2P6SH77_ROSCH</name>
<keyword evidence="2" id="KW-1185">Reference proteome</keyword>
<organism evidence="1 2">
    <name type="scientific">Rosa chinensis</name>
    <name type="common">China rose</name>
    <dbReference type="NCBI Taxonomy" id="74649"/>
    <lineage>
        <taxon>Eukaryota</taxon>
        <taxon>Viridiplantae</taxon>
        <taxon>Streptophyta</taxon>
        <taxon>Embryophyta</taxon>
        <taxon>Tracheophyta</taxon>
        <taxon>Spermatophyta</taxon>
        <taxon>Magnoliopsida</taxon>
        <taxon>eudicotyledons</taxon>
        <taxon>Gunneridae</taxon>
        <taxon>Pentapetalae</taxon>
        <taxon>rosids</taxon>
        <taxon>fabids</taxon>
        <taxon>Rosales</taxon>
        <taxon>Rosaceae</taxon>
        <taxon>Rosoideae</taxon>
        <taxon>Rosoideae incertae sedis</taxon>
        <taxon>Rosa</taxon>
    </lineage>
</organism>
<evidence type="ECO:0000313" key="2">
    <source>
        <dbReference type="Proteomes" id="UP000238479"/>
    </source>
</evidence>
<protein>
    <submittedName>
        <fullName evidence="1">Uncharacterized protein</fullName>
    </submittedName>
</protein>
<dbReference type="Gramene" id="PRQ58031">
    <property type="protein sequence ID" value="PRQ58031"/>
    <property type="gene ID" value="RchiOBHm_Chr1g0354791"/>
</dbReference>
<comment type="caution">
    <text evidence="1">The sequence shown here is derived from an EMBL/GenBank/DDBJ whole genome shotgun (WGS) entry which is preliminary data.</text>
</comment>
<dbReference type="EMBL" id="PDCK01000039">
    <property type="protein sequence ID" value="PRQ58031.1"/>
    <property type="molecule type" value="Genomic_DNA"/>
</dbReference>
<dbReference type="AlphaFoldDB" id="A0A2P6SH77"/>